<dbReference type="GO" id="GO:0003824">
    <property type="term" value="F:catalytic activity"/>
    <property type="evidence" value="ECO:0007669"/>
    <property type="project" value="InterPro"/>
</dbReference>
<feature type="region of interest" description="Disordered" evidence="1">
    <location>
        <begin position="292"/>
        <end position="345"/>
    </location>
</feature>
<dbReference type="Proteomes" id="UP000006039">
    <property type="component" value="Unassembled WGS sequence"/>
</dbReference>
<dbReference type="GO" id="GO:0006281">
    <property type="term" value="P:DNA repair"/>
    <property type="evidence" value="ECO:0007669"/>
    <property type="project" value="InterPro"/>
</dbReference>
<protein>
    <submittedName>
        <fullName evidence="2 3">Uncharacterized protein</fullName>
    </submittedName>
</protein>
<dbReference type="VEuPathDB" id="FungiDB:GGTG_10093"/>
<name>J3P9B0_GAET3</name>
<dbReference type="eggNOG" id="ENOG502S729">
    <property type="taxonomic scope" value="Eukaryota"/>
</dbReference>
<dbReference type="AlphaFoldDB" id="J3P9B0"/>
<dbReference type="EnsemblFungi" id="EJT73246">
    <property type="protein sequence ID" value="EJT73246"/>
    <property type="gene ID" value="GGTG_10093"/>
</dbReference>
<reference evidence="3" key="4">
    <citation type="journal article" date="2015" name="G3 (Bethesda)">
        <title>Genome sequences of three phytopathogenic species of the Magnaporthaceae family of fungi.</title>
        <authorList>
            <person name="Okagaki L.H."/>
            <person name="Nunes C.C."/>
            <person name="Sailsbery J."/>
            <person name="Clay B."/>
            <person name="Brown D."/>
            <person name="John T."/>
            <person name="Oh Y."/>
            <person name="Young N."/>
            <person name="Fitzgerald M."/>
            <person name="Haas B.J."/>
            <person name="Zeng Q."/>
            <person name="Young S."/>
            <person name="Adiconis X."/>
            <person name="Fan L."/>
            <person name="Levin J.Z."/>
            <person name="Mitchell T.K."/>
            <person name="Okubara P.A."/>
            <person name="Farman M.L."/>
            <person name="Kohn L.M."/>
            <person name="Birren B."/>
            <person name="Ma L.-J."/>
            <person name="Dean R.A."/>
        </authorList>
    </citation>
    <scope>NUCLEOTIDE SEQUENCE</scope>
    <source>
        <strain evidence="3">R3-111a-1</strain>
    </source>
</reference>
<gene>
    <name evidence="3" type="primary">20350551</name>
    <name evidence="2" type="ORF">GGTG_10093</name>
</gene>
<dbReference type="GeneID" id="20350551"/>
<feature type="region of interest" description="Disordered" evidence="1">
    <location>
        <begin position="32"/>
        <end position="55"/>
    </location>
</feature>
<reference evidence="2" key="3">
    <citation type="submission" date="2010-09" db="EMBL/GenBank/DDBJ databases">
        <title>Annotation of Gaeumannomyces graminis var. tritici R3-111a-1.</title>
        <authorList>
            <consortium name="The Broad Institute Genome Sequencing Platform"/>
            <person name="Ma L.-J."/>
            <person name="Dead R."/>
            <person name="Young S.K."/>
            <person name="Zeng Q."/>
            <person name="Gargeya S."/>
            <person name="Fitzgerald M."/>
            <person name="Haas B."/>
            <person name="Abouelleil A."/>
            <person name="Alvarado L."/>
            <person name="Arachchi H.M."/>
            <person name="Berlin A."/>
            <person name="Brown A."/>
            <person name="Chapman S.B."/>
            <person name="Chen Z."/>
            <person name="Dunbar C."/>
            <person name="Freedman E."/>
            <person name="Gearin G."/>
            <person name="Gellesch M."/>
            <person name="Goldberg J."/>
            <person name="Griggs A."/>
            <person name="Gujja S."/>
            <person name="Heiman D."/>
            <person name="Howarth C."/>
            <person name="Larson L."/>
            <person name="Lui A."/>
            <person name="MacDonald P.J.P."/>
            <person name="Mehta T."/>
            <person name="Montmayeur A."/>
            <person name="Murphy C."/>
            <person name="Neiman D."/>
            <person name="Pearson M."/>
            <person name="Priest M."/>
            <person name="Roberts A."/>
            <person name="Saif S."/>
            <person name="Shea T."/>
            <person name="Shenoy N."/>
            <person name="Sisk P."/>
            <person name="Stolte C."/>
            <person name="Sykes S."/>
            <person name="Yandava C."/>
            <person name="Wortman J."/>
            <person name="Nusbaum C."/>
            <person name="Birren B."/>
        </authorList>
    </citation>
    <scope>NUCLEOTIDE SEQUENCE</scope>
    <source>
        <strain evidence="2">R3-111a-1</strain>
    </source>
</reference>
<reference evidence="3" key="5">
    <citation type="submission" date="2018-04" db="UniProtKB">
        <authorList>
            <consortium name="EnsemblFungi"/>
        </authorList>
    </citation>
    <scope>IDENTIFICATION</scope>
    <source>
        <strain evidence="3">R3-111a-1</strain>
    </source>
</reference>
<dbReference type="InterPro" id="IPR011257">
    <property type="entry name" value="DNA_glycosylase"/>
</dbReference>
<dbReference type="EMBL" id="GL385399">
    <property type="protein sequence ID" value="EJT73246.1"/>
    <property type="molecule type" value="Genomic_DNA"/>
</dbReference>
<dbReference type="PANTHER" id="PTHR21521:SF0">
    <property type="entry name" value="AMUN, ISOFORM A"/>
    <property type="match status" value="1"/>
</dbReference>
<dbReference type="RefSeq" id="XP_009226220.1">
    <property type="nucleotide sequence ID" value="XM_009227956.1"/>
</dbReference>
<evidence type="ECO:0000313" key="4">
    <source>
        <dbReference type="Proteomes" id="UP000006039"/>
    </source>
</evidence>
<evidence type="ECO:0000313" key="2">
    <source>
        <dbReference type="EMBL" id="EJT73246.1"/>
    </source>
</evidence>
<dbReference type="PANTHER" id="PTHR21521">
    <property type="entry name" value="AMUN, ISOFORM A"/>
    <property type="match status" value="1"/>
</dbReference>
<organism evidence="2">
    <name type="scientific">Gaeumannomyces tritici (strain R3-111a-1)</name>
    <name type="common">Wheat and barley take-all root rot fungus</name>
    <name type="synonym">Gaeumannomyces graminis var. tritici</name>
    <dbReference type="NCBI Taxonomy" id="644352"/>
    <lineage>
        <taxon>Eukaryota</taxon>
        <taxon>Fungi</taxon>
        <taxon>Dikarya</taxon>
        <taxon>Ascomycota</taxon>
        <taxon>Pezizomycotina</taxon>
        <taxon>Sordariomycetes</taxon>
        <taxon>Sordariomycetidae</taxon>
        <taxon>Magnaporthales</taxon>
        <taxon>Magnaporthaceae</taxon>
        <taxon>Gaeumannomyces</taxon>
    </lineage>
</organism>
<dbReference type="STRING" id="644352.J3P9B0"/>
<sequence length="345" mass="37785">MPGPYLRLLTSACFNARRRQIQARCTLFHTLSSPRQSRQKPRASMASPVQALPTPDSITSQEFQEALGRYPALIQAISDTKGAKHGQKTLAELDDFRYVAAPKLFAPGKTWKQMELDDIKVLVDWKLRHGKFRPTLMKLVSQNDPSTAEKMVKEALEAYAKNKDATQAVEALSKLRGIGPATASLLLAVHDPDKVVFFADEAYWWLCCGGRKSSIKYNIREYQSLERAMRLLAARLGVRAVEVERVAFVLMKHEEVAPFAAAAAAAAAAGAGDVIGALPELVRKRIAAGRPAAVRRMSSDERKRKQQSPRLDDAGDAGADAAPATLSALAEEPAGLRRSKRGKRA</sequence>
<reference evidence="4" key="1">
    <citation type="submission" date="2010-07" db="EMBL/GenBank/DDBJ databases">
        <title>The genome sequence of Gaeumannomyces graminis var. tritici strain R3-111a-1.</title>
        <authorList>
            <consortium name="The Broad Institute Genome Sequencing Platform"/>
            <person name="Ma L.-J."/>
            <person name="Dead R."/>
            <person name="Young S."/>
            <person name="Zeng Q."/>
            <person name="Koehrsen M."/>
            <person name="Alvarado L."/>
            <person name="Berlin A."/>
            <person name="Chapman S.B."/>
            <person name="Chen Z."/>
            <person name="Freedman E."/>
            <person name="Gellesch M."/>
            <person name="Goldberg J."/>
            <person name="Griggs A."/>
            <person name="Gujja S."/>
            <person name="Heilman E.R."/>
            <person name="Heiman D."/>
            <person name="Hepburn T."/>
            <person name="Howarth C."/>
            <person name="Jen D."/>
            <person name="Larson L."/>
            <person name="Mehta T."/>
            <person name="Neiman D."/>
            <person name="Pearson M."/>
            <person name="Roberts A."/>
            <person name="Saif S."/>
            <person name="Shea T."/>
            <person name="Shenoy N."/>
            <person name="Sisk P."/>
            <person name="Stolte C."/>
            <person name="Sykes S."/>
            <person name="Walk T."/>
            <person name="White J."/>
            <person name="Yandava C."/>
            <person name="Haas B."/>
            <person name="Nusbaum C."/>
            <person name="Birren B."/>
        </authorList>
    </citation>
    <scope>NUCLEOTIDE SEQUENCE [LARGE SCALE GENOMIC DNA]</scope>
    <source>
        <strain evidence="4">R3-111a-1</strain>
    </source>
</reference>
<proteinExistence type="predicted"/>
<dbReference type="SUPFAM" id="SSF48150">
    <property type="entry name" value="DNA-glycosylase"/>
    <property type="match status" value="1"/>
</dbReference>
<evidence type="ECO:0000256" key="1">
    <source>
        <dbReference type="SAM" id="MobiDB-lite"/>
    </source>
</evidence>
<evidence type="ECO:0000313" key="3">
    <source>
        <dbReference type="EnsemblFungi" id="EJT73246"/>
    </source>
</evidence>
<dbReference type="HOGENOM" id="CLU_048127_1_1_1"/>
<accession>J3P9B0</accession>
<dbReference type="OrthoDB" id="8249012at2759"/>
<keyword evidence="4" id="KW-1185">Reference proteome</keyword>
<feature type="compositionally biased region" description="Low complexity" evidence="1">
    <location>
        <begin position="316"/>
        <end position="333"/>
    </location>
</feature>
<reference evidence="2" key="2">
    <citation type="submission" date="2010-07" db="EMBL/GenBank/DDBJ databases">
        <authorList>
            <consortium name="The Broad Institute Genome Sequencing Platform"/>
            <consortium name="Broad Institute Genome Sequencing Center for Infectious Disease"/>
            <person name="Ma L.-J."/>
            <person name="Dead R."/>
            <person name="Young S."/>
            <person name="Zeng Q."/>
            <person name="Koehrsen M."/>
            <person name="Alvarado L."/>
            <person name="Berlin A."/>
            <person name="Chapman S.B."/>
            <person name="Chen Z."/>
            <person name="Freedman E."/>
            <person name="Gellesch M."/>
            <person name="Goldberg J."/>
            <person name="Griggs A."/>
            <person name="Gujja S."/>
            <person name="Heilman E.R."/>
            <person name="Heiman D."/>
            <person name="Hepburn T."/>
            <person name="Howarth C."/>
            <person name="Jen D."/>
            <person name="Larson L."/>
            <person name="Mehta T."/>
            <person name="Neiman D."/>
            <person name="Pearson M."/>
            <person name="Roberts A."/>
            <person name="Saif S."/>
            <person name="Shea T."/>
            <person name="Shenoy N."/>
            <person name="Sisk P."/>
            <person name="Stolte C."/>
            <person name="Sykes S."/>
            <person name="Walk T."/>
            <person name="White J."/>
            <person name="Yandava C."/>
            <person name="Haas B."/>
            <person name="Nusbaum C."/>
            <person name="Birren B."/>
        </authorList>
    </citation>
    <scope>NUCLEOTIDE SEQUENCE</scope>
    <source>
        <strain evidence="2">R3-111a-1</strain>
    </source>
</reference>